<proteinExistence type="predicted"/>
<dbReference type="EMBL" id="BIXY01000082">
    <property type="protein sequence ID" value="GCF10780.1"/>
    <property type="molecule type" value="Genomic_DNA"/>
</dbReference>
<gene>
    <name evidence="3" type="ORF">KDI_43440</name>
</gene>
<feature type="chain" id="PRO_5022674232" description="LysR substrate-binding domain-containing protein" evidence="1">
    <location>
        <begin position="20"/>
        <end position="86"/>
    </location>
</feature>
<dbReference type="Pfam" id="PF03466">
    <property type="entry name" value="LysR_substrate"/>
    <property type="match status" value="1"/>
</dbReference>
<name>A0A5A5TGS8_9CHLR</name>
<dbReference type="Proteomes" id="UP000322530">
    <property type="component" value="Unassembled WGS sequence"/>
</dbReference>
<evidence type="ECO:0000256" key="1">
    <source>
        <dbReference type="SAM" id="SignalP"/>
    </source>
</evidence>
<comment type="caution">
    <text evidence="3">The sequence shown here is derived from an EMBL/GenBank/DDBJ whole genome shotgun (WGS) entry which is preliminary data.</text>
</comment>
<organism evidence="3 4">
    <name type="scientific">Dictyobacter arantiisoli</name>
    <dbReference type="NCBI Taxonomy" id="2014874"/>
    <lineage>
        <taxon>Bacteria</taxon>
        <taxon>Bacillati</taxon>
        <taxon>Chloroflexota</taxon>
        <taxon>Ktedonobacteria</taxon>
        <taxon>Ktedonobacterales</taxon>
        <taxon>Dictyobacteraceae</taxon>
        <taxon>Dictyobacter</taxon>
    </lineage>
</organism>
<evidence type="ECO:0000259" key="2">
    <source>
        <dbReference type="Pfam" id="PF03466"/>
    </source>
</evidence>
<dbReference type="Gene3D" id="3.40.190.10">
    <property type="entry name" value="Periplasmic binding protein-like II"/>
    <property type="match status" value="2"/>
</dbReference>
<reference evidence="3 4" key="1">
    <citation type="submission" date="2019-01" db="EMBL/GenBank/DDBJ databases">
        <title>Draft genome sequence of Dictyobacter sp. Uno17.</title>
        <authorList>
            <person name="Wang C.M."/>
            <person name="Zheng Y."/>
            <person name="Sakai Y."/>
            <person name="Abe K."/>
            <person name="Yokota A."/>
            <person name="Yabe S."/>
        </authorList>
    </citation>
    <scope>NUCLEOTIDE SEQUENCE [LARGE SCALE GENOMIC DNA]</scope>
    <source>
        <strain evidence="3 4">Uno17</strain>
    </source>
</reference>
<dbReference type="InterPro" id="IPR005119">
    <property type="entry name" value="LysR_subst-bd"/>
</dbReference>
<keyword evidence="4" id="KW-1185">Reference proteome</keyword>
<dbReference type="SUPFAM" id="SSF53850">
    <property type="entry name" value="Periplasmic binding protein-like II"/>
    <property type="match status" value="1"/>
</dbReference>
<accession>A0A5A5TGS8</accession>
<evidence type="ECO:0000313" key="3">
    <source>
        <dbReference type="EMBL" id="GCF10780.1"/>
    </source>
</evidence>
<dbReference type="AlphaFoldDB" id="A0A5A5TGS8"/>
<keyword evidence="1" id="KW-0732">Signal</keyword>
<feature type="domain" description="LysR substrate-binding" evidence="2">
    <location>
        <begin position="1"/>
        <end position="67"/>
    </location>
</feature>
<sequence>MLLGLVAANLGVSLLPASAMTLYTQGIVYRPLADVNVDIAVETVVVWRREEISPLVQEFLVAIREVLEQQKKTMTGVPEGRDDLMG</sequence>
<evidence type="ECO:0000313" key="4">
    <source>
        <dbReference type="Proteomes" id="UP000322530"/>
    </source>
</evidence>
<feature type="signal peptide" evidence="1">
    <location>
        <begin position="1"/>
        <end position="19"/>
    </location>
</feature>
<protein>
    <recommendedName>
        <fullName evidence="2">LysR substrate-binding domain-containing protein</fullName>
    </recommendedName>
</protein>